<dbReference type="STRING" id="45607.A0A2T0FH75"/>
<dbReference type="InterPro" id="IPR029510">
    <property type="entry name" value="Ald_DH_CS_GLU"/>
</dbReference>
<evidence type="ECO:0000256" key="3">
    <source>
        <dbReference type="PROSITE-ProRule" id="PRU10007"/>
    </source>
</evidence>
<evidence type="ECO:0000313" key="7">
    <source>
        <dbReference type="Proteomes" id="UP000238350"/>
    </source>
</evidence>
<dbReference type="OrthoDB" id="310895at2759"/>
<keyword evidence="7" id="KW-1185">Reference proteome</keyword>
<evidence type="ECO:0000256" key="4">
    <source>
        <dbReference type="RuleBase" id="RU003345"/>
    </source>
</evidence>
<gene>
    <name evidence="6" type="ORF">B9G98_01909</name>
</gene>
<dbReference type="GO" id="GO:0016620">
    <property type="term" value="F:oxidoreductase activity, acting on the aldehyde or oxo group of donors, NAD or NADP as acceptor"/>
    <property type="evidence" value="ECO:0007669"/>
    <property type="project" value="InterPro"/>
</dbReference>
<organism evidence="6 7">
    <name type="scientific">Wickerhamiella sorbophila</name>
    <dbReference type="NCBI Taxonomy" id="45607"/>
    <lineage>
        <taxon>Eukaryota</taxon>
        <taxon>Fungi</taxon>
        <taxon>Dikarya</taxon>
        <taxon>Ascomycota</taxon>
        <taxon>Saccharomycotina</taxon>
        <taxon>Dipodascomycetes</taxon>
        <taxon>Dipodascales</taxon>
        <taxon>Trichomonascaceae</taxon>
        <taxon>Wickerhamiella</taxon>
    </lineage>
</organism>
<dbReference type="InterPro" id="IPR016163">
    <property type="entry name" value="Ald_DH_C"/>
</dbReference>
<dbReference type="InterPro" id="IPR016161">
    <property type="entry name" value="Ald_DH/histidinol_DH"/>
</dbReference>
<evidence type="ECO:0000256" key="2">
    <source>
        <dbReference type="ARBA" id="ARBA00023002"/>
    </source>
</evidence>
<proteinExistence type="inferred from homology"/>
<protein>
    <submittedName>
        <fullName evidence="6">Aldehyde dehydrogenase family 1 member A3</fullName>
    </submittedName>
</protein>
<evidence type="ECO:0000313" key="6">
    <source>
        <dbReference type="EMBL" id="PRT54289.1"/>
    </source>
</evidence>
<dbReference type="InterPro" id="IPR016162">
    <property type="entry name" value="Ald_DH_N"/>
</dbReference>
<dbReference type="PANTHER" id="PTHR11699">
    <property type="entry name" value="ALDEHYDE DEHYDROGENASE-RELATED"/>
    <property type="match status" value="1"/>
</dbReference>
<feature type="active site" evidence="3">
    <location>
        <position position="231"/>
    </location>
</feature>
<dbReference type="Pfam" id="PF00171">
    <property type="entry name" value="Aldedh"/>
    <property type="match status" value="1"/>
</dbReference>
<feature type="domain" description="Aldehyde dehydrogenase" evidence="5">
    <location>
        <begin position="3"/>
        <end position="452"/>
    </location>
</feature>
<comment type="caution">
    <text evidence="6">The sequence shown here is derived from an EMBL/GenBank/DDBJ whole genome shotgun (WGS) entry which is preliminary data.</text>
</comment>
<reference evidence="6 7" key="1">
    <citation type="submission" date="2017-04" db="EMBL/GenBank/DDBJ databases">
        <title>Genome sequencing of [Candida] sorbophila.</title>
        <authorList>
            <person name="Ahn J.O."/>
        </authorList>
    </citation>
    <scope>NUCLEOTIDE SEQUENCE [LARGE SCALE GENOMIC DNA]</scope>
    <source>
        <strain evidence="6 7">DS02</strain>
    </source>
</reference>
<evidence type="ECO:0000259" key="5">
    <source>
        <dbReference type="Pfam" id="PF00171"/>
    </source>
</evidence>
<dbReference type="AlphaFoldDB" id="A0A2T0FH75"/>
<dbReference type="EMBL" id="NDIQ01000021">
    <property type="protein sequence ID" value="PRT54289.1"/>
    <property type="molecule type" value="Genomic_DNA"/>
</dbReference>
<dbReference type="Proteomes" id="UP000238350">
    <property type="component" value="Unassembled WGS sequence"/>
</dbReference>
<evidence type="ECO:0000256" key="1">
    <source>
        <dbReference type="ARBA" id="ARBA00009986"/>
    </source>
</evidence>
<dbReference type="RefSeq" id="XP_024664234.1">
    <property type="nucleotide sequence ID" value="XM_024808466.1"/>
</dbReference>
<sequence length="459" mass="48613">MLTTISPITNQPLIDTPEATIETAKAAIDAAATAQVSWVKLSLGERKQKVAKLLDVLEADADSLGKQITEQMGRPIQYTPGEVKTAAMRGRVMLGYADEALARRDVDLDARPAITKYLTKEPIGVALIIFPWNYPYLCLVNGLVPALLAGNTVIIKPSPQTPQVAEAVVSAAAKAGIPNAVISAIHTGDNKLVEQIIQNRSIGAVAFTGSVAGGLAVQKAAAGRTIPVALELGGNDAAYVRADADIDATAENVVDGALFNSGQSCCSIERVYVDEKIYDKFVDAAVKVVKGYKVGDPLSGKVQLGPMVSAASAARVSKDVEEAIKSGAKAHITPGLDLGPTYLYPQVLTDLSPQDRVLKTETFGPVLPIVKVSGDEEAIKLMNDDDFGLTASVWTSDCTRGDEIASQIEAGTVFVNRSDYPDPHLAWTGYKLSGRGVSLSPFGFDFWVKVKSHHVKTAA</sequence>
<dbReference type="Gene3D" id="3.40.605.10">
    <property type="entry name" value="Aldehyde Dehydrogenase, Chain A, domain 1"/>
    <property type="match status" value="1"/>
</dbReference>
<dbReference type="SUPFAM" id="SSF53720">
    <property type="entry name" value="ALDH-like"/>
    <property type="match status" value="1"/>
</dbReference>
<dbReference type="PROSITE" id="PS00687">
    <property type="entry name" value="ALDEHYDE_DEHYDR_GLU"/>
    <property type="match status" value="1"/>
</dbReference>
<accession>A0A2T0FH75</accession>
<dbReference type="InterPro" id="IPR015590">
    <property type="entry name" value="Aldehyde_DH_dom"/>
</dbReference>
<dbReference type="GeneID" id="36515657"/>
<dbReference type="Gene3D" id="3.40.309.10">
    <property type="entry name" value="Aldehyde Dehydrogenase, Chain A, domain 2"/>
    <property type="match status" value="1"/>
</dbReference>
<keyword evidence="2 4" id="KW-0560">Oxidoreductase</keyword>
<name>A0A2T0FH75_9ASCO</name>
<dbReference type="FunFam" id="3.40.309.10:FF:000009">
    <property type="entry name" value="Aldehyde dehydrogenase A"/>
    <property type="match status" value="1"/>
</dbReference>
<comment type="similarity">
    <text evidence="1 4">Belongs to the aldehyde dehydrogenase family.</text>
</comment>